<dbReference type="InterPro" id="IPR011659">
    <property type="entry name" value="WD40"/>
</dbReference>
<evidence type="ECO:0008006" key="4">
    <source>
        <dbReference type="Google" id="ProtNLM"/>
    </source>
</evidence>
<dbReference type="AlphaFoldDB" id="A0AAE4Y689"/>
<reference evidence="2" key="1">
    <citation type="submission" date="2020-01" db="EMBL/GenBank/DDBJ databases">
        <authorList>
            <person name="Chen W.-M."/>
        </authorList>
    </citation>
    <scope>NUCLEOTIDE SEQUENCE</scope>
    <source>
        <strain evidence="2">CYK-10</strain>
    </source>
</reference>
<sequence>MKSFLETYDIATGQSRLVLAHDGLIEAPNWAASGDHFLVNGGGALYRVPLTKPRLEPFDTGFTRLNNDHGYSPDGRLLAFSTHHAGNGAEIWVMPASGGAARRLSPQPPSWFHGWSPDGETVTYVAARGSRVIDVYTIPVGGGPETRLTGGEGQCDGPDFSADGARITYNCDRTGHAQIWVMNRDGSGQMQLFADDHVNWFPHPSPCGRHLVYLAYPPGTLGHPALLPVALVLCDAEGGNRRRIREFTGGQGTINVPSWAPDGSAFAYIRYEAA</sequence>
<keyword evidence="3" id="KW-1185">Reference proteome</keyword>
<dbReference type="Gene3D" id="2.120.10.30">
    <property type="entry name" value="TolB, C-terminal domain"/>
    <property type="match status" value="1"/>
</dbReference>
<evidence type="ECO:0000313" key="2">
    <source>
        <dbReference type="EMBL" id="NBZ86596.1"/>
    </source>
</evidence>
<dbReference type="SUPFAM" id="SSF82171">
    <property type="entry name" value="DPP6 N-terminal domain-like"/>
    <property type="match status" value="1"/>
</dbReference>
<evidence type="ECO:0000313" key="3">
    <source>
        <dbReference type="Proteomes" id="UP001193501"/>
    </source>
</evidence>
<proteinExistence type="inferred from homology"/>
<dbReference type="EMBL" id="JAABNR010000002">
    <property type="protein sequence ID" value="NBZ86596.1"/>
    <property type="molecule type" value="Genomic_DNA"/>
</dbReference>
<accession>A0AAE4Y689</accession>
<dbReference type="Pfam" id="PF07676">
    <property type="entry name" value="PD40"/>
    <property type="match status" value="3"/>
</dbReference>
<protein>
    <recommendedName>
        <fullName evidence="4">WD40-like Beta Propeller Repeat</fullName>
    </recommendedName>
</protein>
<dbReference type="PANTHER" id="PTHR36842:SF1">
    <property type="entry name" value="PROTEIN TOLB"/>
    <property type="match status" value="1"/>
</dbReference>
<name>A0AAE4Y689_9RHOB</name>
<gene>
    <name evidence="2" type="ORF">GV832_03310</name>
</gene>
<comment type="similarity">
    <text evidence="1">Belongs to the TolB family.</text>
</comment>
<organism evidence="2 3">
    <name type="scientific">Stagnihabitans tardus</name>
    <dbReference type="NCBI Taxonomy" id="2699202"/>
    <lineage>
        <taxon>Bacteria</taxon>
        <taxon>Pseudomonadati</taxon>
        <taxon>Pseudomonadota</taxon>
        <taxon>Alphaproteobacteria</taxon>
        <taxon>Rhodobacterales</taxon>
        <taxon>Paracoccaceae</taxon>
        <taxon>Stagnihabitans</taxon>
    </lineage>
</organism>
<dbReference type="InterPro" id="IPR011042">
    <property type="entry name" value="6-blade_b-propeller_TolB-like"/>
</dbReference>
<dbReference type="PANTHER" id="PTHR36842">
    <property type="entry name" value="PROTEIN TOLB HOMOLOG"/>
    <property type="match status" value="1"/>
</dbReference>
<dbReference type="RefSeq" id="WP_168773396.1">
    <property type="nucleotide sequence ID" value="NZ_JAABNR010000002.1"/>
</dbReference>
<dbReference type="Proteomes" id="UP001193501">
    <property type="component" value="Unassembled WGS sequence"/>
</dbReference>
<evidence type="ECO:0000256" key="1">
    <source>
        <dbReference type="ARBA" id="ARBA00009820"/>
    </source>
</evidence>
<comment type="caution">
    <text evidence="2">The sequence shown here is derived from an EMBL/GenBank/DDBJ whole genome shotgun (WGS) entry which is preliminary data.</text>
</comment>